<evidence type="ECO:0000256" key="2">
    <source>
        <dbReference type="ARBA" id="ARBA00022763"/>
    </source>
</evidence>
<dbReference type="Gene3D" id="3.40.50.300">
    <property type="entry name" value="P-loop containing nucleotide triphosphate hydrolases"/>
    <property type="match status" value="2"/>
</dbReference>
<dbReference type="InterPro" id="IPR045562">
    <property type="entry name" value="RecG_dom3_C"/>
</dbReference>
<dbReference type="Pfam" id="PF19833">
    <property type="entry name" value="RecG_dom3_C"/>
    <property type="match status" value="1"/>
</dbReference>
<dbReference type="InterPro" id="IPR011545">
    <property type="entry name" value="DEAD/DEAH_box_helicase_dom"/>
</dbReference>
<sequence>MQKGKNMKLEDAGVINTRTLNALKKKNIFTVNDLACYFPRKYLDYRRILPLSEAVEKDCAICGYLETYEKKEVNGKTVIGADVIEESSGEVVHVKWYGQSWQFNDVKKFSRQEVVICGKVKYHVVYGYNVTNPTSYHLKSNFKGKIIPIYTKIKNISDDMLKKSIDKCIELITEPLPDVVFNITKLMDYKTAVWTLHHPYSDEEISVQEILEPAEHRLIFNQVLYFTLALKLNNSKNVFDSKETFRVASVQKSQDFLHMLPYKLTYDQENACNQILKQMKAGQKVNMLVQGDVGCGKTTIAFLAMILMAENGYQSVLMAPTTVLAKQHYEELCSYGDRLGFKTVLLSSDLKGSEKKKVENDISEGNYQFIVGTHSVFSKSTSYKKLGLVITDEEHRFGVKQREALQQKAQTGVHIISMSATPIPRTLADILYGEEKQLVTIKTLPNGRKPVQTAVNRSDEKIFDFVAKQLNQGRQAYIVCPAIEENEAVETVKMESVEETEIKYRERFEPYGVKVGVVTGKQDKTEAEKTITAFKENKIQILVSTTVIEVGVNVPNATVIVINNAERFGLAQLHQLRGRVGRGNYSSYCILKSDDRYNERLVTMERTTDGFEIAKEDLKQRGLGDLIGTAQSGNNRYMDLVIAMPNLYNCIKKYAVWMINENMYEGIIQLYKKEEGSVNECE</sequence>
<dbReference type="SUPFAM" id="SSF50249">
    <property type="entry name" value="Nucleic acid-binding proteins"/>
    <property type="match status" value="1"/>
</dbReference>
<evidence type="ECO:0000256" key="6">
    <source>
        <dbReference type="ARBA" id="ARBA00023125"/>
    </source>
</evidence>
<dbReference type="InterPro" id="IPR033454">
    <property type="entry name" value="RecG_wedge"/>
</dbReference>
<evidence type="ECO:0000256" key="5">
    <source>
        <dbReference type="ARBA" id="ARBA00022840"/>
    </source>
</evidence>
<keyword evidence="1" id="KW-0547">Nucleotide-binding</keyword>
<dbReference type="Pfam" id="PF17191">
    <property type="entry name" value="RecG_wedge"/>
    <property type="match status" value="1"/>
</dbReference>
<keyword evidence="6" id="KW-0238">DNA-binding</keyword>
<evidence type="ECO:0000313" key="11">
    <source>
        <dbReference type="EMBL" id="MVQ47288.1"/>
    </source>
</evidence>
<dbReference type="PROSITE" id="PS51192">
    <property type="entry name" value="HELICASE_ATP_BIND_1"/>
    <property type="match status" value="1"/>
</dbReference>
<protein>
    <recommendedName>
        <fullName evidence="8">Probable DNA 3'-5' helicase RecG</fullName>
    </recommendedName>
</protein>
<dbReference type="InterPro" id="IPR012340">
    <property type="entry name" value="NA-bd_OB-fold"/>
</dbReference>
<dbReference type="InterPro" id="IPR001650">
    <property type="entry name" value="Helicase_C-like"/>
</dbReference>
<dbReference type="SUPFAM" id="SSF52540">
    <property type="entry name" value="P-loop containing nucleoside triphosphate hydrolases"/>
    <property type="match status" value="2"/>
</dbReference>
<dbReference type="GO" id="GO:0003677">
    <property type="term" value="F:DNA binding"/>
    <property type="evidence" value="ECO:0007669"/>
    <property type="project" value="UniProtKB-KW"/>
</dbReference>
<keyword evidence="3" id="KW-0378">Hydrolase</keyword>
<dbReference type="Gene3D" id="2.40.50.140">
    <property type="entry name" value="Nucleic acid-binding proteins"/>
    <property type="match status" value="1"/>
</dbReference>
<dbReference type="InterPro" id="IPR027417">
    <property type="entry name" value="P-loop_NTPase"/>
</dbReference>
<dbReference type="AlphaFoldDB" id="A0A6L6XK73"/>
<evidence type="ECO:0000256" key="1">
    <source>
        <dbReference type="ARBA" id="ARBA00022741"/>
    </source>
</evidence>
<dbReference type="GO" id="GO:0016787">
    <property type="term" value="F:hydrolase activity"/>
    <property type="evidence" value="ECO:0007669"/>
    <property type="project" value="UniProtKB-KW"/>
</dbReference>
<proteinExistence type="predicted"/>
<dbReference type="PROSITE" id="PS51194">
    <property type="entry name" value="HELICASE_CTER"/>
    <property type="match status" value="1"/>
</dbReference>
<dbReference type="SMART" id="SM00490">
    <property type="entry name" value="HELICc"/>
    <property type="match status" value="1"/>
</dbReference>
<evidence type="ECO:0000313" key="12">
    <source>
        <dbReference type="Proteomes" id="UP000479531"/>
    </source>
</evidence>
<dbReference type="InterPro" id="IPR014001">
    <property type="entry name" value="Helicase_ATP-bd"/>
</dbReference>
<evidence type="ECO:0000256" key="7">
    <source>
        <dbReference type="ARBA" id="ARBA00023204"/>
    </source>
</evidence>
<dbReference type="InterPro" id="IPR047112">
    <property type="entry name" value="RecG/Mfd"/>
</dbReference>
<evidence type="ECO:0000259" key="10">
    <source>
        <dbReference type="PROSITE" id="PS51194"/>
    </source>
</evidence>
<dbReference type="GO" id="GO:0005524">
    <property type="term" value="F:ATP binding"/>
    <property type="evidence" value="ECO:0007669"/>
    <property type="project" value="UniProtKB-KW"/>
</dbReference>
<dbReference type="GO" id="GO:0006281">
    <property type="term" value="P:DNA repair"/>
    <property type="evidence" value="ECO:0007669"/>
    <property type="project" value="UniProtKB-KW"/>
</dbReference>
<evidence type="ECO:0000256" key="4">
    <source>
        <dbReference type="ARBA" id="ARBA00022806"/>
    </source>
</evidence>
<name>A0A6L6XK73_9FIRM</name>
<evidence type="ECO:0000256" key="3">
    <source>
        <dbReference type="ARBA" id="ARBA00022801"/>
    </source>
</evidence>
<keyword evidence="7" id="KW-0234">DNA repair</keyword>
<feature type="domain" description="Helicase ATP-binding" evidence="9">
    <location>
        <begin position="278"/>
        <end position="440"/>
    </location>
</feature>
<keyword evidence="4 11" id="KW-0347">Helicase</keyword>
<reference evidence="11 12" key="1">
    <citation type="submission" date="2019-10" db="EMBL/GenBank/DDBJ databases">
        <title>Roseburia spp. ameliorate alcoholic fatty liver via restoration of gut barrier function.</title>
        <authorList>
            <person name="Seo B."/>
            <person name="Ko G."/>
        </authorList>
    </citation>
    <scope>NUCLEOTIDE SEQUENCE [LARGE SCALE GENOMIC DNA]</scope>
    <source>
        <strain evidence="11 12">SNUG30017</strain>
    </source>
</reference>
<organism evidence="11 12">
    <name type="scientific">Roseburia intestinalis</name>
    <dbReference type="NCBI Taxonomy" id="166486"/>
    <lineage>
        <taxon>Bacteria</taxon>
        <taxon>Bacillati</taxon>
        <taxon>Bacillota</taxon>
        <taxon>Clostridia</taxon>
        <taxon>Lachnospirales</taxon>
        <taxon>Lachnospiraceae</taxon>
        <taxon>Roseburia</taxon>
    </lineage>
</organism>
<dbReference type="EMBL" id="WGGT01000029">
    <property type="protein sequence ID" value="MVQ47288.1"/>
    <property type="molecule type" value="Genomic_DNA"/>
</dbReference>
<keyword evidence="5" id="KW-0067">ATP-binding</keyword>
<dbReference type="Pfam" id="PF00271">
    <property type="entry name" value="Helicase_C"/>
    <property type="match status" value="1"/>
</dbReference>
<dbReference type="GO" id="GO:0003678">
    <property type="term" value="F:DNA helicase activity"/>
    <property type="evidence" value="ECO:0007669"/>
    <property type="project" value="TreeGrafter"/>
</dbReference>
<evidence type="ECO:0000256" key="8">
    <source>
        <dbReference type="ARBA" id="ARBA00049819"/>
    </source>
</evidence>
<dbReference type="SMART" id="SM00487">
    <property type="entry name" value="DEXDc"/>
    <property type="match status" value="1"/>
</dbReference>
<gene>
    <name evidence="11" type="ORF">GCK47_16750</name>
</gene>
<keyword evidence="2" id="KW-0227">DNA damage</keyword>
<dbReference type="PANTHER" id="PTHR47964">
    <property type="entry name" value="ATP-DEPENDENT DNA HELICASE HOMOLOG RECG, CHLOROPLASTIC"/>
    <property type="match status" value="1"/>
</dbReference>
<feature type="domain" description="Helicase C-terminal" evidence="10">
    <location>
        <begin position="461"/>
        <end position="619"/>
    </location>
</feature>
<comment type="caution">
    <text evidence="11">The sequence shown here is derived from an EMBL/GenBank/DDBJ whole genome shotgun (WGS) entry which is preliminary data.</text>
</comment>
<dbReference type="Pfam" id="PF00270">
    <property type="entry name" value="DEAD"/>
    <property type="match status" value="1"/>
</dbReference>
<dbReference type="Proteomes" id="UP000479531">
    <property type="component" value="Unassembled WGS sequence"/>
</dbReference>
<dbReference type="PANTHER" id="PTHR47964:SF1">
    <property type="entry name" value="ATP-DEPENDENT DNA HELICASE HOMOLOG RECG, CHLOROPLASTIC"/>
    <property type="match status" value="1"/>
</dbReference>
<accession>A0A6L6XK73</accession>
<evidence type="ECO:0000259" key="9">
    <source>
        <dbReference type="PROSITE" id="PS51192"/>
    </source>
</evidence>